<keyword evidence="1" id="KW-0472">Membrane</keyword>
<keyword evidence="3" id="KW-1185">Reference proteome</keyword>
<dbReference type="KEGG" id="phm:PSMK_11400"/>
<keyword evidence="1" id="KW-1133">Transmembrane helix</keyword>
<evidence type="ECO:0000313" key="2">
    <source>
        <dbReference type="EMBL" id="BAM03299.1"/>
    </source>
</evidence>
<sequence length="103" mass="10961">MLATQALLIGVAVGVRTSRTERSAKDSAALAWGWALAVLTLTLFIFAVVYEAVSPRPLGHPVLVALSFTLLWWFIPPILPAVAGLAAASCWILRRARPQGPAA</sequence>
<organism evidence="2 3">
    <name type="scientific">Phycisphaera mikurensis (strain NBRC 102666 / KCTC 22515 / FYK2301M01)</name>
    <dbReference type="NCBI Taxonomy" id="1142394"/>
    <lineage>
        <taxon>Bacteria</taxon>
        <taxon>Pseudomonadati</taxon>
        <taxon>Planctomycetota</taxon>
        <taxon>Phycisphaerae</taxon>
        <taxon>Phycisphaerales</taxon>
        <taxon>Phycisphaeraceae</taxon>
        <taxon>Phycisphaera</taxon>
    </lineage>
</organism>
<accession>I0IDG1</accession>
<evidence type="ECO:0000256" key="1">
    <source>
        <dbReference type="SAM" id="Phobius"/>
    </source>
</evidence>
<proteinExistence type="predicted"/>
<dbReference type="Proteomes" id="UP000007881">
    <property type="component" value="Chromosome"/>
</dbReference>
<protein>
    <submittedName>
        <fullName evidence="2">Uncharacterized protein</fullName>
    </submittedName>
</protein>
<dbReference type="HOGENOM" id="CLU_2261141_0_0_0"/>
<feature type="transmembrane region" description="Helical" evidence="1">
    <location>
        <begin position="29"/>
        <end position="50"/>
    </location>
</feature>
<keyword evidence="1" id="KW-0812">Transmembrane</keyword>
<dbReference type="EMBL" id="AP012338">
    <property type="protein sequence ID" value="BAM03299.1"/>
    <property type="molecule type" value="Genomic_DNA"/>
</dbReference>
<name>I0IDG1_PHYMF</name>
<evidence type="ECO:0000313" key="3">
    <source>
        <dbReference type="Proteomes" id="UP000007881"/>
    </source>
</evidence>
<gene>
    <name evidence="2" type="ordered locus">PSMK_11400</name>
</gene>
<reference evidence="2 3" key="1">
    <citation type="submission" date="2012-02" db="EMBL/GenBank/DDBJ databases">
        <title>Complete genome sequence of Phycisphaera mikurensis NBRC 102666.</title>
        <authorList>
            <person name="Ankai A."/>
            <person name="Hosoyama A."/>
            <person name="Terui Y."/>
            <person name="Sekine M."/>
            <person name="Fukai R."/>
            <person name="Kato Y."/>
            <person name="Nakamura S."/>
            <person name="Yamada-Narita S."/>
            <person name="Kawakoshi A."/>
            <person name="Fukunaga Y."/>
            <person name="Yamazaki S."/>
            <person name="Fujita N."/>
        </authorList>
    </citation>
    <scope>NUCLEOTIDE SEQUENCE [LARGE SCALE GENOMIC DNA]</scope>
    <source>
        <strain evidence="3">NBRC 102666 / KCTC 22515 / FYK2301M01</strain>
    </source>
</reference>
<feature type="transmembrane region" description="Helical" evidence="1">
    <location>
        <begin position="70"/>
        <end position="93"/>
    </location>
</feature>
<dbReference type="AlphaFoldDB" id="I0IDG1"/>